<evidence type="ECO:0000256" key="6">
    <source>
        <dbReference type="ARBA" id="ARBA00024695"/>
    </source>
</evidence>
<dbReference type="PANTHER" id="PTHR23183">
    <property type="entry name" value="NOP14"/>
    <property type="match status" value="1"/>
</dbReference>
<feature type="compositionally biased region" description="Basic and acidic residues" evidence="7">
    <location>
        <begin position="213"/>
        <end position="232"/>
    </location>
</feature>
<feature type="compositionally biased region" description="Basic residues" evidence="7">
    <location>
        <begin position="14"/>
        <end position="25"/>
    </location>
</feature>
<keyword evidence="4" id="KW-0698">rRNA processing</keyword>
<gene>
    <name evidence="8" type="ORF">APZ42_012184</name>
</gene>
<feature type="compositionally biased region" description="Acidic residues" evidence="7">
    <location>
        <begin position="164"/>
        <end position="173"/>
    </location>
</feature>
<protein>
    <submittedName>
        <fullName evidence="8">Nucleolar protein 14</fullName>
    </submittedName>
</protein>
<dbReference type="PANTHER" id="PTHR23183:SF0">
    <property type="entry name" value="NUCLEOLAR PROTEIN 14"/>
    <property type="match status" value="1"/>
</dbReference>
<evidence type="ECO:0000256" key="1">
    <source>
        <dbReference type="ARBA" id="ARBA00004604"/>
    </source>
</evidence>
<reference evidence="8 9" key="1">
    <citation type="submission" date="2016-03" db="EMBL/GenBank/DDBJ databases">
        <title>EvidentialGene: Evidence-directed Construction of Genes on Genomes.</title>
        <authorList>
            <person name="Gilbert D.G."/>
            <person name="Choi J.-H."/>
            <person name="Mockaitis K."/>
            <person name="Colbourne J."/>
            <person name="Pfrender M."/>
        </authorList>
    </citation>
    <scope>NUCLEOTIDE SEQUENCE [LARGE SCALE GENOMIC DNA]</scope>
    <source>
        <strain evidence="8 9">Xinb3</strain>
        <tissue evidence="8">Complete organism</tissue>
    </source>
</reference>
<evidence type="ECO:0000313" key="8">
    <source>
        <dbReference type="EMBL" id="KZS21073.1"/>
    </source>
</evidence>
<comment type="similarity">
    <text evidence="2">Belongs to the NOP14 family.</text>
</comment>
<evidence type="ECO:0000256" key="5">
    <source>
        <dbReference type="ARBA" id="ARBA00023242"/>
    </source>
</evidence>
<accession>A0A0P5NTR5</accession>
<sequence>MGKFNAKFGGGKGGMKKKPYVKRNQLKPADGAVKKGEDKTSTKSLPQKLNPFEIKVNKQKFQVLGRPTKHEKGLPGVSRARALEKRKNTLLLEYKNKFKSNKMIDKRLGEKNPNLSVEGKMEMRFLAEKIKGQNKKSKFLLGDDEILTHRGQTLADIEKFDDPRSDDDEDDEERLGKSFVSDAHFGGGVLKMGDESEETRQNRETLIDNLIAESKKRKEERQKEKEETDDLTDKLDLEFKDVMDAISAIKTPKKSEEPPPKLPDSAYDILVRELRFDPRVKPGDKLKSADEIARAEKEKLEKLEADRLKRMKGEGDTKVVPHRSADDLDDGFSFVPFEPETKTLSFGMDDKEESTSPEPANEEENSKEDEDDEDDEDDEEESDSDGEDSFSDLASSHGDEDDEEQEQLKTKPKSVKEKGDGQTKKNKAGEIPFVFKVPEEYEEFHQLLQSFSDADQRIVLDRMIKSNHPALTGTNKAKMEKVFAFLMQYIHDIASSESLSLLNNVVPVVFELTQLVPSSNIASTLLDVLQEKREELSSLGKKRPVSIATLVFLKLTALIFPASDFRHPITTPAFHVLMEALSSPVTNLQIAHMGLGLCTIAYEYVGLSKRYIPEVLHYLHGLVELAIPRPSHVPAHNLVHPFRPVGPESQLLVLTTDDAKSVPSDRLKLIESDFNDGFRATALWVTIRLLTDFLTLWNELPSARDIYDPILESLRRLPMDRYNSQVQESVKNLTTNLEQLATKPRKRLTHEAKKPKPLRLYEPVIEDHFEGRKKRVGSKEKLEREKLQHKIKREMKGAIREIRKDNAFIAREKLKEQIEKDDQRKRKVKELLGSLANQEGDIRKLKKPKKK</sequence>
<dbReference type="STRING" id="35525.A0A0P5NTR5"/>
<keyword evidence="3" id="KW-0690">Ribosome biogenesis</keyword>
<dbReference type="EMBL" id="LRGB01000084">
    <property type="protein sequence ID" value="KZS21073.1"/>
    <property type="molecule type" value="Genomic_DNA"/>
</dbReference>
<feature type="compositionally biased region" description="Basic and acidic residues" evidence="7">
    <location>
        <begin position="406"/>
        <end position="423"/>
    </location>
</feature>
<comment type="function">
    <text evidence="6">Involved in nucleolar processing of pre-18S ribosomal RNA. Has a role in the nuclear export of 40S pre-ribosomal subunit to the cytoplasm.</text>
</comment>
<evidence type="ECO:0000256" key="4">
    <source>
        <dbReference type="ARBA" id="ARBA00022552"/>
    </source>
</evidence>
<evidence type="ECO:0000256" key="2">
    <source>
        <dbReference type="ARBA" id="ARBA00007466"/>
    </source>
</evidence>
<feature type="region of interest" description="Disordered" evidence="7">
    <location>
        <begin position="157"/>
        <end position="232"/>
    </location>
</feature>
<evidence type="ECO:0000313" key="9">
    <source>
        <dbReference type="Proteomes" id="UP000076858"/>
    </source>
</evidence>
<dbReference type="Proteomes" id="UP000076858">
    <property type="component" value="Unassembled WGS sequence"/>
</dbReference>
<dbReference type="GO" id="GO:0030692">
    <property type="term" value="C:Noc4p-Nop14p complex"/>
    <property type="evidence" value="ECO:0007669"/>
    <property type="project" value="TreeGrafter"/>
</dbReference>
<comment type="subcellular location">
    <subcellularLocation>
        <location evidence="1">Nucleus</location>
        <location evidence="1">Nucleolus</location>
    </subcellularLocation>
</comment>
<feature type="region of interest" description="Disordered" evidence="7">
    <location>
        <begin position="306"/>
        <end position="427"/>
    </location>
</feature>
<dbReference type="InterPro" id="IPR007276">
    <property type="entry name" value="Nop14"/>
</dbReference>
<keyword evidence="5" id="KW-0539">Nucleus</keyword>
<evidence type="ECO:0000256" key="3">
    <source>
        <dbReference type="ARBA" id="ARBA00022517"/>
    </source>
</evidence>
<name>A0A0P5NTR5_9CRUS</name>
<organism evidence="8 9">
    <name type="scientific">Daphnia magna</name>
    <dbReference type="NCBI Taxonomy" id="35525"/>
    <lineage>
        <taxon>Eukaryota</taxon>
        <taxon>Metazoa</taxon>
        <taxon>Ecdysozoa</taxon>
        <taxon>Arthropoda</taxon>
        <taxon>Crustacea</taxon>
        <taxon>Branchiopoda</taxon>
        <taxon>Diplostraca</taxon>
        <taxon>Cladocera</taxon>
        <taxon>Anomopoda</taxon>
        <taxon>Daphniidae</taxon>
        <taxon>Daphnia</taxon>
    </lineage>
</organism>
<dbReference type="GO" id="GO:0030490">
    <property type="term" value="P:maturation of SSU-rRNA"/>
    <property type="evidence" value="ECO:0007669"/>
    <property type="project" value="TreeGrafter"/>
</dbReference>
<comment type="caution">
    <text evidence="8">The sequence shown here is derived from an EMBL/GenBank/DDBJ whole genome shotgun (WGS) entry which is preliminary data.</text>
</comment>
<proteinExistence type="inferred from homology"/>
<evidence type="ECO:0000256" key="7">
    <source>
        <dbReference type="SAM" id="MobiDB-lite"/>
    </source>
</evidence>
<dbReference type="AlphaFoldDB" id="A0A0P5NTR5"/>
<dbReference type="GO" id="GO:0032040">
    <property type="term" value="C:small-subunit processome"/>
    <property type="evidence" value="ECO:0007669"/>
    <property type="project" value="InterPro"/>
</dbReference>
<feature type="compositionally biased region" description="Basic and acidic residues" evidence="7">
    <location>
        <begin position="32"/>
        <end position="41"/>
    </location>
</feature>
<feature type="region of interest" description="Disordered" evidence="7">
    <location>
        <begin position="1"/>
        <end position="49"/>
    </location>
</feature>
<feature type="compositionally biased region" description="Basic and acidic residues" evidence="7">
    <location>
        <begin position="306"/>
        <end position="326"/>
    </location>
</feature>
<feature type="compositionally biased region" description="Acidic residues" evidence="7">
    <location>
        <begin position="360"/>
        <end position="390"/>
    </location>
</feature>
<dbReference type="OrthoDB" id="441771at2759"/>
<feature type="compositionally biased region" description="Basic and acidic residues" evidence="7">
    <location>
        <begin position="192"/>
        <end position="206"/>
    </location>
</feature>
<dbReference type="Pfam" id="PF04147">
    <property type="entry name" value="Nop14"/>
    <property type="match status" value="1"/>
</dbReference>
<keyword evidence="9" id="KW-1185">Reference proteome</keyword>